<reference evidence="5" key="1">
    <citation type="journal article" date="2019" name="Int. J. Syst. Evol. Microbiol.">
        <title>The Global Catalogue of Microorganisms (GCM) 10K type strain sequencing project: providing services to taxonomists for standard genome sequencing and annotation.</title>
        <authorList>
            <consortium name="The Broad Institute Genomics Platform"/>
            <consortium name="The Broad Institute Genome Sequencing Center for Infectious Disease"/>
            <person name="Wu L."/>
            <person name="Ma J."/>
        </authorList>
    </citation>
    <scope>NUCLEOTIDE SEQUENCE [LARGE SCALE GENOMIC DNA]</scope>
    <source>
        <strain evidence="5">CGMCC 4.7643</strain>
    </source>
</reference>
<keyword evidence="2" id="KW-0732">Signal</keyword>
<evidence type="ECO:0000256" key="2">
    <source>
        <dbReference type="SAM" id="SignalP"/>
    </source>
</evidence>
<dbReference type="RefSeq" id="WP_345389089.1">
    <property type="nucleotide sequence ID" value="NZ_BAABHG010000003.1"/>
</dbReference>
<dbReference type="InterPro" id="IPR046542">
    <property type="entry name" value="DUF6801"/>
</dbReference>
<evidence type="ECO:0000313" key="4">
    <source>
        <dbReference type="EMBL" id="MFD2457613.1"/>
    </source>
</evidence>
<proteinExistence type="predicted"/>
<evidence type="ECO:0000313" key="5">
    <source>
        <dbReference type="Proteomes" id="UP001597419"/>
    </source>
</evidence>
<feature type="domain" description="DUF6801" evidence="3">
    <location>
        <begin position="54"/>
        <end position="203"/>
    </location>
</feature>
<feature type="compositionally biased region" description="Pro residues" evidence="1">
    <location>
        <begin position="214"/>
        <end position="227"/>
    </location>
</feature>
<protein>
    <submittedName>
        <fullName evidence="4">DUF6801 domain-containing protein</fullName>
    </submittedName>
</protein>
<dbReference type="Proteomes" id="UP001597419">
    <property type="component" value="Unassembled WGS sequence"/>
</dbReference>
<evidence type="ECO:0000256" key="1">
    <source>
        <dbReference type="SAM" id="MobiDB-lite"/>
    </source>
</evidence>
<name>A0ABW5G9Q8_9PSEU</name>
<keyword evidence="5" id="KW-1185">Reference proteome</keyword>
<sequence>MTRPARTTRLAVLAVVLASAFGGALTGAGSAAAGPGETTAAQGKHTAAQDVEATCPFPAPLGPRTFSLHTTATMPAVTSTGAPVAIDDLTMKFTLPRDAAQALFGTAKTIDGRLVLELAIQRGDKRDLLPVLLAIPATPLPETGDVTFTATGAPPPIAVDTPGAVTVSLTAPTVTLGPAAAPGTEPPGPVTCALTPEQNTTLGAIAVQSVTPVRPAPQDPAPAPGTPGAPGEVAVQTTADPPPTISTPLVLIRVVSTATVTRLGAKAVSTPSALLNGTLQLWVLGPGKTRQKVVGSISFKPVTVTYLSFGFTPTSATVEFLPVVDYRNSKFIDVDGELLATPGKPSVLTSDISVIARMSDARVNGVPLDLGPDCVTADPVKIHVEGIYDPFKWGFLKTGPEGFRLPGFRNCGVAEPLSQLLTGMASGPGNSATIETLNMPGCYVPDHTKCPPPPQKPPGQ</sequence>
<organism evidence="4 5">
    <name type="scientific">Amycolatopsis samaneae</name>
    <dbReference type="NCBI Taxonomy" id="664691"/>
    <lineage>
        <taxon>Bacteria</taxon>
        <taxon>Bacillati</taxon>
        <taxon>Actinomycetota</taxon>
        <taxon>Actinomycetes</taxon>
        <taxon>Pseudonocardiales</taxon>
        <taxon>Pseudonocardiaceae</taxon>
        <taxon>Amycolatopsis</taxon>
    </lineage>
</organism>
<gene>
    <name evidence="4" type="ORF">ACFSYJ_03335</name>
</gene>
<accession>A0ABW5G9Q8</accession>
<dbReference type="Pfam" id="PF20611">
    <property type="entry name" value="DUF6801"/>
    <property type="match status" value="1"/>
</dbReference>
<comment type="caution">
    <text evidence="4">The sequence shown here is derived from an EMBL/GenBank/DDBJ whole genome shotgun (WGS) entry which is preliminary data.</text>
</comment>
<feature type="chain" id="PRO_5045222392" evidence="2">
    <location>
        <begin position="34"/>
        <end position="460"/>
    </location>
</feature>
<dbReference type="EMBL" id="JBHUKU010000002">
    <property type="protein sequence ID" value="MFD2457613.1"/>
    <property type="molecule type" value="Genomic_DNA"/>
</dbReference>
<feature type="region of interest" description="Disordered" evidence="1">
    <location>
        <begin position="213"/>
        <end position="240"/>
    </location>
</feature>
<feature type="signal peptide" evidence="2">
    <location>
        <begin position="1"/>
        <end position="33"/>
    </location>
</feature>
<evidence type="ECO:0000259" key="3">
    <source>
        <dbReference type="Pfam" id="PF20611"/>
    </source>
</evidence>